<feature type="region of interest" description="Disordered" evidence="2">
    <location>
        <begin position="283"/>
        <end position="331"/>
    </location>
</feature>
<gene>
    <name evidence="4" type="primary">LOC105160892</name>
</gene>
<dbReference type="RefSeq" id="XP_011076703.2">
    <property type="nucleotide sequence ID" value="XM_011078401.2"/>
</dbReference>
<comment type="similarity">
    <text evidence="1">Belongs to the IST1 family.</text>
</comment>
<name>A0A6I9T1J1_SESIN</name>
<dbReference type="Pfam" id="PF03398">
    <property type="entry name" value="Ist1"/>
    <property type="match status" value="1"/>
</dbReference>
<accession>A0A6I9T1J1</accession>
<organism evidence="3 4">
    <name type="scientific">Sesamum indicum</name>
    <name type="common">Oriental sesame</name>
    <name type="synonym">Sesamum orientale</name>
    <dbReference type="NCBI Taxonomy" id="4182"/>
    <lineage>
        <taxon>Eukaryota</taxon>
        <taxon>Viridiplantae</taxon>
        <taxon>Streptophyta</taxon>
        <taxon>Embryophyta</taxon>
        <taxon>Tracheophyta</taxon>
        <taxon>Spermatophyta</taxon>
        <taxon>Magnoliopsida</taxon>
        <taxon>eudicotyledons</taxon>
        <taxon>Gunneridae</taxon>
        <taxon>Pentapetalae</taxon>
        <taxon>asterids</taxon>
        <taxon>lamiids</taxon>
        <taxon>Lamiales</taxon>
        <taxon>Pedaliaceae</taxon>
        <taxon>Sesamum</taxon>
    </lineage>
</organism>
<dbReference type="InterPro" id="IPR042277">
    <property type="entry name" value="IST1-like"/>
</dbReference>
<dbReference type="PANTHER" id="PTHR12161:SF81">
    <property type="entry name" value="OS01G0687700 PROTEIN"/>
    <property type="match status" value="1"/>
</dbReference>
<reference evidence="4" key="2">
    <citation type="submission" date="2025-08" db="UniProtKB">
        <authorList>
            <consortium name="RefSeq"/>
        </authorList>
    </citation>
    <scope>IDENTIFICATION</scope>
</reference>
<dbReference type="GeneID" id="105160892"/>
<dbReference type="FunCoup" id="A0A6I9T1J1">
    <property type="interactions" value="3385"/>
</dbReference>
<dbReference type="InParanoid" id="A0A6I9T1J1"/>
<evidence type="ECO:0000256" key="1">
    <source>
        <dbReference type="ARBA" id="ARBA00005536"/>
    </source>
</evidence>
<feature type="compositionally biased region" description="Polar residues" evidence="2">
    <location>
        <begin position="318"/>
        <end position="331"/>
    </location>
</feature>
<dbReference type="AlphaFoldDB" id="A0A6I9T1J1"/>
<dbReference type="Proteomes" id="UP000504604">
    <property type="component" value="Linkage group LG1"/>
</dbReference>
<dbReference type="PANTHER" id="PTHR12161">
    <property type="entry name" value="IST1 FAMILY MEMBER"/>
    <property type="match status" value="1"/>
</dbReference>
<dbReference type="InterPro" id="IPR005061">
    <property type="entry name" value="Ist1"/>
</dbReference>
<feature type="compositionally biased region" description="Basic and acidic residues" evidence="2">
    <location>
        <begin position="286"/>
        <end position="297"/>
    </location>
</feature>
<evidence type="ECO:0000313" key="3">
    <source>
        <dbReference type="Proteomes" id="UP000504604"/>
    </source>
</evidence>
<dbReference type="OrthoDB" id="29853at2759"/>
<dbReference type="KEGG" id="sind:105160892"/>
<dbReference type="FunFam" id="1.20.1260.60:FF:000003">
    <property type="entry name" value="IST1-like protein isoform A"/>
    <property type="match status" value="1"/>
</dbReference>
<dbReference type="GO" id="GO:0015031">
    <property type="term" value="P:protein transport"/>
    <property type="evidence" value="ECO:0007669"/>
    <property type="project" value="InterPro"/>
</dbReference>
<dbReference type="Gene3D" id="1.20.1260.60">
    <property type="entry name" value="Vacuolar protein sorting-associated protein Ist1"/>
    <property type="match status" value="1"/>
</dbReference>
<reference evidence="3" key="1">
    <citation type="submission" date="2024-10" db="UniProtKB">
        <authorList>
            <consortium name="RefSeq"/>
        </authorList>
    </citation>
    <scope>NUCLEOTIDE SEQUENCE [LARGE SCALE GENOMIC DNA]</scope>
    <source>
        <strain evidence="3">cv. Zhongzhi No. 13</strain>
    </source>
</reference>
<proteinExistence type="inferred from homology"/>
<protein>
    <submittedName>
        <fullName evidence="4">Uncharacterized protein LOC105160892 isoform X1</fullName>
    </submittedName>
</protein>
<evidence type="ECO:0000313" key="4">
    <source>
        <dbReference type="RefSeq" id="XP_011076703.2"/>
    </source>
</evidence>
<sequence length="397" mass="44836">MVYVLFRLPVYEDNSENRNLNHKFHYPSVRRKILYRLHRIHLSKVELRLLKRHPNVRAESTLQQGTSGSKMFPLCSINSVICLPSRIADLRPCKTCLTLGISRIKLLQNKRDVHLKLMRKEIAEFLQTGQEAIARIRVEHVIREQNTWEVYEILELFCEFVLARVPILESQRECPTELQEAVASIIFAAPRCSDLPDLLHVRNLFAVKYGKEFIAAASELRPDTSVNRTIIEKLSVSAPPADVKLKVLKEIALEYNINWDSTKTETEFSKKPEDLLNGPKQLAEQPHAHSTPERREGASTVDNSAASLNGKKVDRYVQSPTSLGSNSVTPRIIGSSTREQNVEPITEIKSTSIQSSDVLQRARAAIAAAERASAAARAAAQLVNVRFNSFKLDEQKI</sequence>
<evidence type="ECO:0000256" key="2">
    <source>
        <dbReference type="SAM" id="MobiDB-lite"/>
    </source>
</evidence>
<keyword evidence="3" id="KW-1185">Reference proteome</keyword>